<protein>
    <submittedName>
        <fullName evidence="1">15655_t:CDS:1</fullName>
    </submittedName>
</protein>
<keyword evidence="2" id="KW-1185">Reference proteome</keyword>
<feature type="non-terminal residue" evidence="1">
    <location>
        <position position="1"/>
    </location>
</feature>
<evidence type="ECO:0000313" key="2">
    <source>
        <dbReference type="Proteomes" id="UP000789920"/>
    </source>
</evidence>
<dbReference type="Proteomes" id="UP000789920">
    <property type="component" value="Unassembled WGS sequence"/>
</dbReference>
<evidence type="ECO:0000313" key="1">
    <source>
        <dbReference type="EMBL" id="CAG8599183.1"/>
    </source>
</evidence>
<gene>
    <name evidence="1" type="ORF">RPERSI_LOCUS5846</name>
</gene>
<sequence length="115" mass="13702">INEALYDNQTEFDIHNDVVYEIGQPRNKSNDAINFEGANYENTIDQEWSYIVDDVSWFVNIIESPRPQKARIQRRKLLLNALVDEHTNHDLDHEHFDFLENLEFTIDMVTMLNFM</sequence>
<comment type="caution">
    <text evidence="1">The sequence shown here is derived from an EMBL/GenBank/DDBJ whole genome shotgun (WGS) entry which is preliminary data.</text>
</comment>
<reference evidence="1" key="1">
    <citation type="submission" date="2021-06" db="EMBL/GenBank/DDBJ databases">
        <authorList>
            <person name="Kallberg Y."/>
            <person name="Tangrot J."/>
            <person name="Rosling A."/>
        </authorList>
    </citation>
    <scope>NUCLEOTIDE SEQUENCE</scope>
    <source>
        <strain evidence="1">MA461A</strain>
    </source>
</reference>
<accession>A0ACA9MNX8</accession>
<proteinExistence type="predicted"/>
<dbReference type="EMBL" id="CAJVQC010009007">
    <property type="protein sequence ID" value="CAG8599183.1"/>
    <property type="molecule type" value="Genomic_DNA"/>
</dbReference>
<name>A0ACA9MNX8_9GLOM</name>
<organism evidence="1 2">
    <name type="scientific">Racocetra persica</name>
    <dbReference type="NCBI Taxonomy" id="160502"/>
    <lineage>
        <taxon>Eukaryota</taxon>
        <taxon>Fungi</taxon>
        <taxon>Fungi incertae sedis</taxon>
        <taxon>Mucoromycota</taxon>
        <taxon>Glomeromycotina</taxon>
        <taxon>Glomeromycetes</taxon>
        <taxon>Diversisporales</taxon>
        <taxon>Gigasporaceae</taxon>
        <taxon>Racocetra</taxon>
    </lineage>
</organism>